<accession>A0A9E7ZRJ7</accession>
<evidence type="ECO:0000256" key="2">
    <source>
        <dbReference type="ARBA" id="ARBA00022964"/>
    </source>
</evidence>
<name>A0A9E7ZRJ7_9HYPH</name>
<feature type="domain" description="Intradiol ring-cleavage dioxygenases" evidence="4">
    <location>
        <begin position="31"/>
        <end position="191"/>
    </location>
</feature>
<dbReference type="EC" id="1.13.11.3" evidence="5"/>
<dbReference type="PANTHER" id="PTHR33711">
    <property type="entry name" value="DIOXYGENASE, PUTATIVE (AFU_ORTHOLOGUE AFUA_2G02910)-RELATED"/>
    <property type="match status" value="1"/>
</dbReference>
<gene>
    <name evidence="5" type="primary">pcaG</name>
    <name evidence="5" type="ORF">NWE54_17980</name>
</gene>
<dbReference type="InterPro" id="IPR000627">
    <property type="entry name" value="Intradiol_dOase_C"/>
</dbReference>
<keyword evidence="3 5" id="KW-0560">Oxidoreductase</keyword>
<reference evidence="5" key="1">
    <citation type="submission" date="2022-08" db="EMBL/GenBank/DDBJ databases">
        <title>Complete Genome Sequences of 2 Bosea sp. soil isolates.</title>
        <authorList>
            <person name="Alvarez Arevalo M."/>
            <person name="Sterndorff E.B."/>
            <person name="Faurdal D."/>
            <person name="Joergensen T.S."/>
            <person name="Weber T."/>
        </authorList>
    </citation>
    <scope>NUCLEOTIDE SEQUENCE</scope>
    <source>
        <strain evidence="5">NBC_00436</strain>
    </source>
</reference>
<dbReference type="AlphaFoldDB" id="A0A9E7ZRJ7"/>
<sequence>MSEASGTTNRLAPLAEDTVGPYYPYSFIDGDRSDLTRLHHGLSVGPKGQKIILRGRLLDSDGAPVDDALLEFWQANAAGILRTPASDEHPELDPFFDGFGRLITTAAPFDFKTVKPGAIVAGNGMATRAPHVTLTIFSDGITRLVTQVFFDDEAEANASDPLLTSLPLELRERLIAQRAGREADGFTVYEIAIVMRGPGETPFFDDLSS</sequence>
<dbReference type="InterPro" id="IPR015889">
    <property type="entry name" value="Intradiol_dOase_core"/>
</dbReference>
<proteinExistence type="inferred from homology"/>
<dbReference type="NCBIfam" id="TIGR02423">
    <property type="entry name" value="protocat_alph"/>
    <property type="match status" value="1"/>
</dbReference>
<dbReference type="PANTHER" id="PTHR33711:SF9">
    <property type="entry name" value="PROTOCATECHUATE 3,4-DIOXYGENASE ALPHA CHAIN"/>
    <property type="match status" value="1"/>
</dbReference>
<evidence type="ECO:0000256" key="1">
    <source>
        <dbReference type="ARBA" id="ARBA00007825"/>
    </source>
</evidence>
<keyword evidence="2" id="KW-0223">Dioxygenase</keyword>
<protein>
    <submittedName>
        <fullName evidence="5">Protocatechuate 3,4-dioxygenase subunit alpha</fullName>
        <ecNumber evidence="5">1.13.11.3</ecNumber>
    </submittedName>
</protein>
<dbReference type="InterPro" id="IPR012786">
    <property type="entry name" value="Protocat_dOase_a"/>
</dbReference>
<evidence type="ECO:0000256" key="3">
    <source>
        <dbReference type="ARBA" id="ARBA00023002"/>
    </source>
</evidence>
<dbReference type="SUPFAM" id="SSF49482">
    <property type="entry name" value="Aromatic compound dioxygenase"/>
    <property type="match status" value="1"/>
</dbReference>
<evidence type="ECO:0000259" key="4">
    <source>
        <dbReference type="Pfam" id="PF00775"/>
    </source>
</evidence>
<dbReference type="InterPro" id="IPR050770">
    <property type="entry name" value="Intradiol_RC_Dioxygenase"/>
</dbReference>
<dbReference type="Pfam" id="PF00775">
    <property type="entry name" value="Dioxygenase_C"/>
    <property type="match status" value="1"/>
</dbReference>
<evidence type="ECO:0000313" key="5">
    <source>
        <dbReference type="EMBL" id="UZF85701.1"/>
    </source>
</evidence>
<dbReference type="EMBL" id="CP102774">
    <property type="protein sequence ID" value="UZF85701.1"/>
    <property type="molecule type" value="Genomic_DNA"/>
</dbReference>
<comment type="similarity">
    <text evidence="1">Belongs to the intradiol ring-cleavage dioxygenase family.</text>
</comment>
<dbReference type="GO" id="GO:0018578">
    <property type="term" value="F:protocatechuate 3,4-dioxygenase activity"/>
    <property type="evidence" value="ECO:0007669"/>
    <property type="project" value="UniProtKB-EC"/>
</dbReference>
<dbReference type="Gene3D" id="2.60.130.10">
    <property type="entry name" value="Aromatic compound dioxygenase"/>
    <property type="match status" value="1"/>
</dbReference>
<organism evidence="5">
    <name type="scientific">Bosea sp. NBC_00436</name>
    <dbReference type="NCBI Taxonomy" id="2969620"/>
    <lineage>
        <taxon>Bacteria</taxon>
        <taxon>Pseudomonadati</taxon>
        <taxon>Pseudomonadota</taxon>
        <taxon>Alphaproteobacteria</taxon>
        <taxon>Hyphomicrobiales</taxon>
        <taxon>Boseaceae</taxon>
        <taxon>Bosea</taxon>
    </lineage>
</organism>
<dbReference type="GO" id="GO:0008199">
    <property type="term" value="F:ferric iron binding"/>
    <property type="evidence" value="ECO:0007669"/>
    <property type="project" value="InterPro"/>
</dbReference>